<keyword evidence="6 7" id="KW-0472">Membrane</keyword>
<proteinExistence type="inferred from homology"/>
<dbReference type="Gene3D" id="1.10.3720.10">
    <property type="entry name" value="MetI-like"/>
    <property type="match status" value="1"/>
</dbReference>
<dbReference type="Proteomes" id="UP000316406">
    <property type="component" value="Unassembled WGS sequence"/>
</dbReference>
<evidence type="ECO:0000256" key="4">
    <source>
        <dbReference type="ARBA" id="ARBA00022692"/>
    </source>
</evidence>
<name>A0A556CAT2_BREAU</name>
<reference evidence="9 10" key="1">
    <citation type="submission" date="2019-07" db="EMBL/GenBank/DDBJ databases">
        <title>Draft genome sequence of Brevibacterium aurantiacum XU54 isolated from Xinjiang China.</title>
        <authorList>
            <person name="Xu X."/>
        </authorList>
    </citation>
    <scope>NUCLEOTIDE SEQUENCE [LARGE SCALE GENOMIC DNA]</scope>
    <source>
        <strain evidence="9 10">XU54</strain>
    </source>
</reference>
<feature type="transmembrane region" description="Helical" evidence="7">
    <location>
        <begin position="12"/>
        <end position="34"/>
    </location>
</feature>
<evidence type="ECO:0000256" key="3">
    <source>
        <dbReference type="ARBA" id="ARBA00022475"/>
    </source>
</evidence>
<dbReference type="RefSeq" id="WP_143923263.1">
    <property type="nucleotide sequence ID" value="NZ_VLTK01000008.1"/>
</dbReference>
<evidence type="ECO:0000256" key="2">
    <source>
        <dbReference type="ARBA" id="ARBA00022448"/>
    </source>
</evidence>
<comment type="subcellular location">
    <subcellularLocation>
        <location evidence="1 7">Cell membrane</location>
        <topology evidence="1 7">Multi-pass membrane protein</topology>
    </subcellularLocation>
</comment>
<evidence type="ECO:0000256" key="6">
    <source>
        <dbReference type="ARBA" id="ARBA00023136"/>
    </source>
</evidence>
<feature type="transmembrane region" description="Helical" evidence="7">
    <location>
        <begin position="146"/>
        <end position="166"/>
    </location>
</feature>
<sequence>MSQYPSSRITRLIVRYALLLILVVIAGFPIYWMLNTALADPETLYTKDGQSSWLQLDRLPEFFNSLSTVPVFMWLRNSTFIAAGTTVLSLLLGILAGYALSRFRFRGKGVVSTLMYTTQVIPEALILVPLYGLFVSLGLINSLWGLVIANAGFALPVAAFIVKSAVDSVPYEIEEAAMVDNTPRFTVLTMIVCPLILPSLAAAAVITFFAAWNEYLFAATFLLDSGQWPASVGLASFIGQYDTPLPAVMGAAVVFSIPAIVFFLLVQRKIVSGLTAGAVKG</sequence>
<dbReference type="SUPFAM" id="SSF161098">
    <property type="entry name" value="MetI-like"/>
    <property type="match status" value="1"/>
</dbReference>
<dbReference type="PROSITE" id="PS50928">
    <property type="entry name" value="ABC_TM1"/>
    <property type="match status" value="1"/>
</dbReference>
<organism evidence="9 10">
    <name type="scientific">Brevibacterium aurantiacum</name>
    <dbReference type="NCBI Taxonomy" id="273384"/>
    <lineage>
        <taxon>Bacteria</taxon>
        <taxon>Bacillati</taxon>
        <taxon>Actinomycetota</taxon>
        <taxon>Actinomycetes</taxon>
        <taxon>Micrococcales</taxon>
        <taxon>Brevibacteriaceae</taxon>
        <taxon>Brevibacterium</taxon>
    </lineage>
</organism>
<dbReference type="OrthoDB" id="9794684at2"/>
<evidence type="ECO:0000259" key="8">
    <source>
        <dbReference type="PROSITE" id="PS50928"/>
    </source>
</evidence>
<dbReference type="PANTHER" id="PTHR32243:SF18">
    <property type="entry name" value="INNER MEMBRANE ABC TRANSPORTER PERMEASE PROTEIN YCJP"/>
    <property type="match status" value="1"/>
</dbReference>
<dbReference type="AlphaFoldDB" id="A0A556CAT2"/>
<comment type="caution">
    <text evidence="9">The sequence shown here is derived from an EMBL/GenBank/DDBJ whole genome shotgun (WGS) entry which is preliminary data.</text>
</comment>
<dbReference type="GO" id="GO:0005886">
    <property type="term" value="C:plasma membrane"/>
    <property type="evidence" value="ECO:0007669"/>
    <property type="project" value="UniProtKB-SubCell"/>
</dbReference>
<gene>
    <name evidence="9" type="ORF">FO013_14405</name>
</gene>
<evidence type="ECO:0000256" key="1">
    <source>
        <dbReference type="ARBA" id="ARBA00004651"/>
    </source>
</evidence>
<feature type="domain" description="ABC transmembrane type-1" evidence="8">
    <location>
        <begin position="75"/>
        <end position="266"/>
    </location>
</feature>
<dbReference type="GO" id="GO:0055085">
    <property type="term" value="P:transmembrane transport"/>
    <property type="evidence" value="ECO:0007669"/>
    <property type="project" value="InterPro"/>
</dbReference>
<accession>A0A556CAT2</accession>
<evidence type="ECO:0000256" key="5">
    <source>
        <dbReference type="ARBA" id="ARBA00022989"/>
    </source>
</evidence>
<dbReference type="InterPro" id="IPR050901">
    <property type="entry name" value="BP-dep_ABC_trans_perm"/>
</dbReference>
<dbReference type="Pfam" id="PF00528">
    <property type="entry name" value="BPD_transp_1"/>
    <property type="match status" value="1"/>
</dbReference>
<dbReference type="InterPro" id="IPR035906">
    <property type="entry name" value="MetI-like_sf"/>
</dbReference>
<evidence type="ECO:0000256" key="7">
    <source>
        <dbReference type="RuleBase" id="RU363032"/>
    </source>
</evidence>
<protein>
    <submittedName>
        <fullName evidence="9">Carbohydrate ABC transporter permease</fullName>
    </submittedName>
</protein>
<dbReference type="InterPro" id="IPR000515">
    <property type="entry name" value="MetI-like"/>
</dbReference>
<evidence type="ECO:0000313" key="9">
    <source>
        <dbReference type="EMBL" id="TSI14555.1"/>
    </source>
</evidence>
<feature type="transmembrane region" description="Helical" evidence="7">
    <location>
        <begin position="120"/>
        <end position="140"/>
    </location>
</feature>
<evidence type="ECO:0000313" key="10">
    <source>
        <dbReference type="Proteomes" id="UP000316406"/>
    </source>
</evidence>
<keyword evidence="2 7" id="KW-0813">Transport</keyword>
<keyword evidence="5 7" id="KW-1133">Transmembrane helix</keyword>
<dbReference type="CDD" id="cd06261">
    <property type="entry name" value="TM_PBP2"/>
    <property type="match status" value="1"/>
</dbReference>
<feature type="transmembrane region" description="Helical" evidence="7">
    <location>
        <begin position="187"/>
        <end position="212"/>
    </location>
</feature>
<feature type="transmembrane region" description="Helical" evidence="7">
    <location>
        <begin position="247"/>
        <end position="266"/>
    </location>
</feature>
<dbReference type="PANTHER" id="PTHR32243">
    <property type="entry name" value="MALTOSE TRANSPORT SYSTEM PERMEASE-RELATED"/>
    <property type="match status" value="1"/>
</dbReference>
<keyword evidence="3" id="KW-1003">Cell membrane</keyword>
<dbReference type="EMBL" id="VLTK01000008">
    <property type="protein sequence ID" value="TSI14555.1"/>
    <property type="molecule type" value="Genomic_DNA"/>
</dbReference>
<comment type="similarity">
    <text evidence="7">Belongs to the binding-protein-dependent transport system permease family.</text>
</comment>
<keyword evidence="4 7" id="KW-0812">Transmembrane</keyword>
<feature type="transmembrane region" description="Helical" evidence="7">
    <location>
        <begin position="80"/>
        <end position="100"/>
    </location>
</feature>
<keyword evidence="10" id="KW-1185">Reference proteome</keyword>